<evidence type="ECO:0000259" key="2">
    <source>
        <dbReference type="PROSITE" id="PS50181"/>
    </source>
</evidence>
<dbReference type="SUPFAM" id="SSF81383">
    <property type="entry name" value="F-box domain"/>
    <property type="match status" value="1"/>
</dbReference>
<dbReference type="AlphaFoldDB" id="A0A5B8MBU5"/>
<dbReference type="Gene3D" id="1.20.1280.50">
    <property type="match status" value="1"/>
</dbReference>
<dbReference type="EMBL" id="CP031034">
    <property type="protein sequence ID" value="QDZ17898.1"/>
    <property type="molecule type" value="Genomic_DNA"/>
</dbReference>
<accession>A0A5B8MBU5</accession>
<dbReference type="OrthoDB" id="3219396at2759"/>
<dbReference type="Pfam" id="PF12937">
    <property type="entry name" value="F-box-like"/>
    <property type="match status" value="1"/>
</dbReference>
<dbReference type="InterPro" id="IPR036047">
    <property type="entry name" value="F-box-like_dom_sf"/>
</dbReference>
<dbReference type="InterPro" id="IPR001810">
    <property type="entry name" value="F-box_dom"/>
</dbReference>
<feature type="coiled-coil region" evidence="1">
    <location>
        <begin position="178"/>
        <end position="205"/>
    </location>
</feature>
<protein>
    <recommendedName>
        <fullName evidence="2">F-box domain-containing protein</fullName>
    </recommendedName>
</protein>
<keyword evidence="1" id="KW-0175">Coiled coil</keyword>
<evidence type="ECO:0000313" key="3">
    <source>
        <dbReference type="EMBL" id="QDZ17898.1"/>
    </source>
</evidence>
<proteinExistence type="predicted"/>
<name>A0A5B8MBU5_9CHLO</name>
<evidence type="ECO:0000313" key="4">
    <source>
        <dbReference type="Proteomes" id="UP000316726"/>
    </source>
</evidence>
<dbReference type="PROSITE" id="PS50181">
    <property type="entry name" value="FBOX"/>
    <property type="match status" value="1"/>
</dbReference>
<feature type="coiled-coil region" evidence="1">
    <location>
        <begin position="82"/>
        <end position="116"/>
    </location>
</feature>
<organism evidence="3 4">
    <name type="scientific">Chloropicon primus</name>
    <dbReference type="NCBI Taxonomy" id="1764295"/>
    <lineage>
        <taxon>Eukaryota</taxon>
        <taxon>Viridiplantae</taxon>
        <taxon>Chlorophyta</taxon>
        <taxon>Chloropicophyceae</taxon>
        <taxon>Chloropicales</taxon>
        <taxon>Chloropicaceae</taxon>
        <taxon>Chloropicon</taxon>
    </lineage>
</organism>
<gene>
    <name evidence="3" type="ORF">A3770_01p04160</name>
</gene>
<sequence length="205" mass="23958">MRLEDLPTSVLCEVLSRFEAQELMTLACTCKLFHQVATTDITDGFWMRLYKLHYGFDVEPDPECGWKGRYRDAFLRTKLIRQRSEQRRVTLIENQIKDIEREVRTLHEEALDLKHQVRSHASLYREIDRVKSAEVALKTWSPASVSARHKQVVEQTPVDKATRLCCVRQEIEVSKHLLKSVLLRLENKKRKLGALEETLTASRAR</sequence>
<reference evidence="3 4" key="1">
    <citation type="submission" date="2018-07" db="EMBL/GenBank/DDBJ databases">
        <title>The complete nuclear genome of the prasinophyte Chloropicon primus (CCMP1205).</title>
        <authorList>
            <person name="Pombert J.-F."/>
            <person name="Otis C."/>
            <person name="Turmel M."/>
            <person name="Lemieux C."/>
        </authorList>
    </citation>
    <scope>NUCLEOTIDE SEQUENCE [LARGE SCALE GENOMIC DNA]</scope>
    <source>
        <strain evidence="3 4">CCMP1205</strain>
    </source>
</reference>
<keyword evidence="4" id="KW-1185">Reference proteome</keyword>
<dbReference type="Proteomes" id="UP000316726">
    <property type="component" value="Chromosome 1"/>
</dbReference>
<evidence type="ECO:0000256" key="1">
    <source>
        <dbReference type="SAM" id="Coils"/>
    </source>
</evidence>
<feature type="domain" description="F-box" evidence="2">
    <location>
        <begin position="1"/>
        <end position="49"/>
    </location>
</feature>